<reference evidence="3" key="1">
    <citation type="submission" date="2017-02" db="UniProtKB">
        <authorList>
            <consortium name="WormBaseParasite"/>
        </authorList>
    </citation>
    <scope>IDENTIFICATION</scope>
</reference>
<evidence type="ECO:0000313" key="3">
    <source>
        <dbReference type="WBParaSite" id="EVEC_0000650801-mRNA-1"/>
    </source>
</evidence>
<gene>
    <name evidence="1" type="ORF">EVEC_LOCUS6082</name>
</gene>
<name>A0A0N4V843_ENTVE</name>
<keyword evidence="2" id="KW-1185">Reference proteome</keyword>
<organism evidence="3">
    <name type="scientific">Enterobius vermicularis</name>
    <name type="common">Human pinworm</name>
    <dbReference type="NCBI Taxonomy" id="51028"/>
    <lineage>
        <taxon>Eukaryota</taxon>
        <taxon>Metazoa</taxon>
        <taxon>Ecdysozoa</taxon>
        <taxon>Nematoda</taxon>
        <taxon>Chromadorea</taxon>
        <taxon>Rhabditida</taxon>
        <taxon>Spirurina</taxon>
        <taxon>Oxyuridomorpha</taxon>
        <taxon>Oxyuroidea</taxon>
        <taxon>Oxyuridae</taxon>
        <taxon>Enterobius</taxon>
    </lineage>
</organism>
<dbReference type="WBParaSite" id="EVEC_0000650801-mRNA-1">
    <property type="protein sequence ID" value="EVEC_0000650801-mRNA-1"/>
    <property type="gene ID" value="EVEC_0000650801"/>
</dbReference>
<sequence length="81" mass="8848">MALFYGKDCDSKVYLRRDFNAENVVLLISYVVGLSGRHKGATEYPGEQLCAYCCNQMATATETATAAANDTAIFTALKFHS</sequence>
<dbReference type="AlphaFoldDB" id="A0A0N4V843"/>
<evidence type="ECO:0000313" key="2">
    <source>
        <dbReference type="Proteomes" id="UP000274131"/>
    </source>
</evidence>
<proteinExistence type="predicted"/>
<reference evidence="1 2" key="2">
    <citation type="submission" date="2018-10" db="EMBL/GenBank/DDBJ databases">
        <authorList>
            <consortium name="Pathogen Informatics"/>
        </authorList>
    </citation>
    <scope>NUCLEOTIDE SEQUENCE [LARGE SCALE GENOMIC DNA]</scope>
</reference>
<evidence type="ECO:0000313" key="1">
    <source>
        <dbReference type="EMBL" id="VDD91331.1"/>
    </source>
</evidence>
<accession>A0A0N4V843</accession>
<protein>
    <submittedName>
        <fullName evidence="3">Protein kinase domain-containing protein</fullName>
    </submittedName>
</protein>
<dbReference type="EMBL" id="UXUI01008371">
    <property type="protein sequence ID" value="VDD91331.1"/>
    <property type="molecule type" value="Genomic_DNA"/>
</dbReference>
<dbReference type="Proteomes" id="UP000274131">
    <property type="component" value="Unassembled WGS sequence"/>
</dbReference>